<dbReference type="PANTHER" id="PTHR30069:SF29">
    <property type="entry name" value="HEMOGLOBIN AND HEMOGLOBIN-HAPTOGLOBIN-BINDING PROTEIN 1-RELATED"/>
    <property type="match status" value="1"/>
</dbReference>
<dbReference type="Pfam" id="PF07715">
    <property type="entry name" value="Plug"/>
    <property type="match status" value="1"/>
</dbReference>
<evidence type="ECO:0000256" key="1">
    <source>
        <dbReference type="ARBA" id="ARBA00004571"/>
    </source>
</evidence>
<organism evidence="12">
    <name type="scientific">hydrothermal vent metagenome</name>
    <dbReference type="NCBI Taxonomy" id="652676"/>
    <lineage>
        <taxon>unclassified sequences</taxon>
        <taxon>metagenomes</taxon>
        <taxon>ecological metagenomes</taxon>
    </lineage>
</organism>
<dbReference type="PROSITE" id="PS52016">
    <property type="entry name" value="TONB_DEPENDENT_REC_3"/>
    <property type="match status" value="1"/>
</dbReference>
<accession>A0A3B1C7A4</accession>
<evidence type="ECO:0000313" key="12">
    <source>
        <dbReference type="EMBL" id="VAX19768.1"/>
    </source>
</evidence>
<keyword evidence="7 12" id="KW-0675">Receptor</keyword>
<evidence type="ECO:0000259" key="10">
    <source>
        <dbReference type="Pfam" id="PF00593"/>
    </source>
</evidence>
<dbReference type="InterPro" id="IPR036942">
    <property type="entry name" value="Beta-barrel_TonB_sf"/>
</dbReference>
<feature type="transmembrane region" description="Helical" evidence="9">
    <location>
        <begin position="20"/>
        <end position="38"/>
    </location>
</feature>
<keyword evidence="4" id="KW-0732">Signal</keyword>
<keyword evidence="5" id="KW-0798">TonB box</keyword>
<dbReference type="PANTHER" id="PTHR30069">
    <property type="entry name" value="TONB-DEPENDENT OUTER MEMBRANE RECEPTOR"/>
    <property type="match status" value="1"/>
</dbReference>
<keyword evidence="8" id="KW-0998">Cell outer membrane</keyword>
<dbReference type="Pfam" id="PF00593">
    <property type="entry name" value="TonB_dep_Rec_b-barrel"/>
    <property type="match status" value="1"/>
</dbReference>
<dbReference type="InterPro" id="IPR000531">
    <property type="entry name" value="Beta-barrel_TonB"/>
</dbReference>
<dbReference type="Pfam" id="PF13715">
    <property type="entry name" value="CarbopepD_reg_2"/>
    <property type="match status" value="1"/>
</dbReference>
<keyword evidence="3 9" id="KW-0812">Transmembrane</keyword>
<feature type="domain" description="TonB-dependent receptor plug" evidence="11">
    <location>
        <begin position="142"/>
        <end position="239"/>
    </location>
</feature>
<keyword evidence="9" id="KW-1133">Transmembrane helix</keyword>
<evidence type="ECO:0000259" key="11">
    <source>
        <dbReference type="Pfam" id="PF07715"/>
    </source>
</evidence>
<dbReference type="GO" id="GO:0009279">
    <property type="term" value="C:cell outer membrane"/>
    <property type="evidence" value="ECO:0007669"/>
    <property type="project" value="UniProtKB-SubCell"/>
</dbReference>
<dbReference type="Gene3D" id="2.40.170.20">
    <property type="entry name" value="TonB-dependent receptor, beta-barrel domain"/>
    <property type="match status" value="1"/>
</dbReference>
<dbReference type="InterPro" id="IPR012910">
    <property type="entry name" value="Plug_dom"/>
</dbReference>
<evidence type="ECO:0000256" key="9">
    <source>
        <dbReference type="SAM" id="Phobius"/>
    </source>
</evidence>
<evidence type="ECO:0000256" key="8">
    <source>
        <dbReference type="ARBA" id="ARBA00023237"/>
    </source>
</evidence>
<evidence type="ECO:0000256" key="6">
    <source>
        <dbReference type="ARBA" id="ARBA00023136"/>
    </source>
</evidence>
<gene>
    <name evidence="12" type="ORF">MNBD_IGNAVI01-2082</name>
</gene>
<proteinExistence type="predicted"/>
<dbReference type="InterPro" id="IPR008969">
    <property type="entry name" value="CarboxyPept-like_regulatory"/>
</dbReference>
<evidence type="ECO:0000256" key="2">
    <source>
        <dbReference type="ARBA" id="ARBA00022448"/>
    </source>
</evidence>
<sequence>MILTIGQLMKLFTKFNKAKFLSSLIVILIITSLSVYGGSTGKISGTVTDAVSGDPLIGVNVVLAEITGIGAATDVNGQYVILNIPPGTYTVKFSMIGFKTVDMQGVRVFIDRTIKVNVELQEETYEGETVLVVAKREEVEMDRTNTASYVNSEEIKALPVTDLKDVIQLQAGVIKDAGGNLHIRGGRSREIAYMIDGVPVTNTFSQGGGSNVNVENNMVSELQVITGTFNAEYGSAQSGVINVVTRVPDQNLDGNVESYLGGYYSPNTPQYVGGVDNYDILNNIDMRFSLSVPLKFVPQSLGKMGILINGRVLDDKGYLYGERRFMPEDGWEISVYREWYRAIYDPPDLNVIPLPSSLHTGDGAIVAMDWKKAYNVSGKFVYQPIAGITASYSIYVSSDQSSGFSNSWKFLPDAMPTWYSDNITHMFVFTHTPSDNLYYNIRYSYQTNEDKKYMYESANDPRYQTTAVNAWDPGVVTGYDMGGINSWDRNNFKQKVHLVNADITWQINKIVEIKAGGEFKAYDFYYKRAPMKPVLGYESLQFPYTQSEIRGLELPYEYFREATKEYEYGKIKLREASPDSTADDLFYVEYNRKPMDGAAYAQTTLSMGEVVFNAGVRFDFFWTNDRWAPTYSNVFPELVGDDRYYEKVKPKYQVSPRFGLSFPISDAGALRLSYGHFFQQPSYEKMYANPVLPHFNQFSIANTIIGNPNLKAEKTIQYEIGVQQALMPGFAMELSVFYKDIRDLLGIELLTLSNATTFRRYINKEYGSSSGVTFSVNYRSTDGSFAANVDYTYMKAKGTASSPEAALDVQILSGSSRGAYTLAKRRMSYLNWDQTHSLNATVSIRPLMKTLISIITRMGSGLPYTPSTLGYGIDLPTGWWENIERKPFNWTVDLRLSQGFVLLGLDFLASVNVFNLFDQQNELRVHPVTGRAGPNAYLPEIARIRYRRIKQLGEFTPTEADYNPTWYSRPRFIQLGLALQF</sequence>
<keyword evidence="2" id="KW-0813">Transport</keyword>
<dbReference type="AlphaFoldDB" id="A0A3B1C7A4"/>
<name>A0A3B1C7A4_9ZZZZ</name>
<dbReference type="Gene3D" id="2.60.40.1120">
    <property type="entry name" value="Carboxypeptidase-like, regulatory domain"/>
    <property type="match status" value="1"/>
</dbReference>
<dbReference type="GO" id="GO:0044718">
    <property type="term" value="P:siderophore transmembrane transport"/>
    <property type="evidence" value="ECO:0007669"/>
    <property type="project" value="TreeGrafter"/>
</dbReference>
<dbReference type="Gene3D" id="2.170.130.10">
    <property type="entry name" value="TonB-dependent receptor, plug domain"/>
    <property type="match status" value="1"/>
</dbReference>
<dbReference type="EMBL" id="UOGD01000151">
    <property type="protein sequence ID" value="VAX19768.1"/>
    <property type="molecule type" value="Genomic_DNA"/>
</dbReference>
<dbReference type="SUPFAM" id="SSF49464">
    <property type="entry name" value="Carboxypeptidase regulatory domain-like"/>
    <property type="match status" value="1"/>
</dbReference>
<evidence type="ECO:0000256" key="7">
    <source>
        <dbReference type="ARBA" id="ARBA00023170"/>
    </source>
</evidence>
<protein>
    <submittedName>
        <fullName evidence="12">TonB-dependent receptor</fullName>
    </submittedName>
</protein>
<evidence type="ECO:0000256" key="4">
    <source>
        <dbReference type="ARBA" id="ARBA00022729"/>
    </source>
</evidence>
<dbReference type="SUPFAM" id="SSF56935">
    <property type="entry name" value="Porins"/>
    <property type="match status" value="1"/>
</dbReference>
<comment type="subcellular location">
    <subcellularLocation>
        <location evidence="1">Cell outer membrane</location>
        <topology evidence="1">Multi-pass membrane protein</topology>
    </subcellularLocation>
</comment>
<dbReference type="InterPro" id="IPR037066">
    <property type="entry name" value="Plug_dom_sf"/>
</dbReference>
<dbReference type="InterPro" id="IPR039426">
    <property type="entry name" value="TonB-dep_rcpt-like"/>
</dbReference>
<dbReference type="GO" id="GO:0015344">
    <property type="term" value="F:siderophore uptake transmembrane transporter activity"/>
    <property type="evidence" value="ECO:0007669"/>
    <property type="project" value="TreeGrafter"/>
</dbReference>
<evidence type="ECO:0000256" key="3">
    <source>
        <dbReference type="ARBA" id="ARBA00022692"/>
    </source>
</evidence>
<keyword evidence="6 9" id="KW-0472">Membrane</keyword>
<reference evidence="12" key="1">
    <citation type="submission" date="2018-06" db="EMBL/GenBank/DDBJ databases">
        <authorList>
            <person name="Zhirakovskaya E."/>
        </authorList>
    </citation>
    <scope>NUCLEOTIDE SEQUENCE</scope>
</reference>
<feature type="domain" description="TonB-dependent receptor-like beta-barrel" evidence="10">
    <location>
        <begin position="441"/>
        <end position="833"/>
    </location>
</feature>
<evidence type="ECO:0000256" key="5">
    <source>
        <dbReference type="ARBA" id="ARBA00023077"/>
    </source>
</evidence>